<comment type="similarity">
    <text evidence="1">Belongs to the protein-tyrosine phosphatase family. Non-receptor class myotubularin subfamily.</text>
</comment>
<dbReference type="PROSITE" id="PS00383">
    <property type="entry name" value="TYR_PHOSPHATASE_1"/>
    <property type="match status" value="1"/>
</dbReference>
<feature type="binding site" evidence="4">
    <location>
        <begin position="472"/>
        <end position="478"/>
    </location>
    <ligand>
        <name>substrate</name>
    </ligand>
</feature>
<feature type="compositionally biased region" description="Low complexity" evidence="5">
    <location>
        <begin position="85"/>
        <end position="94"/>
    </location>
</feature>
<dbReference type="SUPFAM" id="SSF52799">
    <property type="entry name" value="(Phosphotyrosine protein) phosphatases II"/>
    <property type="match status" value="1"/>
</dbReference>
<dbReference type="InterPro" id="IPR030564">
    <property type="entry name" value="Myotubularin"/>
</dbReference>
<dbReference type="SUPFAM" id="SSF50729">
    <property type="entry name" value="PH domain-like"/>
    <property type="match status" value="1"/>
</dbReference>
<dbReference type="OrthoDB" id="271628at2759"/>
<dbReference type="PANTHER" id="PTHR10807">
    <property type="entry name" value="MYOTUBULARIN-RELATED"/>
    <property type="match status" value="1"/>
</dbReference>
<feature type="region of interest" description="Disordered" evidence="5">
    <location>
        <begin position="61"/>
        <end position="102"/>
    </location>
</feature>
<evidence type="ECO:0000256" key="5">
    <source>
        <dbReference type="SAM" id="MobiDB-lite"/>
    </source>
</evidence>
<dbReference type="GO" id="GO:0052629">
    <property type="term" value="F:phosphatidylinositol-3,5-bisphosphate 3-phosphatase activity"/>
    <property type="evidence" value="ECO:0007669"/>
    <property type="project" value="TreeGrafter"/>
</dbReference>
<dbReference type="AlphaFoldDB" id="A0A7R9KU74"/>
<feature type="region of interest" description="Disordered" evidence="5">
    <location>
        <begin position="888"/>
        <end position="926"/>
    </location>
</feature>
<dbReference type="GO" id="GO:0005737">
    <property type="term" value="C:cytoplasm"/>
    <property type="evidence" value="ECO:0007669"/>
    <property type="project" value="TreeGrafter"/>
</dbReference>
<protein>
    <recommendedName>
        <fullName evidence="6">Myotubularin phosphatase domain-containing protein</fullName>
    </recommendedName>
</protein>
<accession>A0A7R9KU74</accession>
<feature type="domain" description="Myotubularin phosphatase" evidence="6">
    <location>
        <begin position="257"/>
        <end position="634"/>
    </location>
</feature>
<dbReference type="InterPro" id="IPR029021">
    <property type="entry name" value="Prot-tyrosine_phosphatase-like"/>
</dbReference>
<sequence length="1078" mass="121084">MNNNINSNNISFDKQSETFCVKQLSDPICDDNVSQVNPTANCDPLGAMVSSSMMANGCAKSDDSGLTLSHNHKTPANGLNDLIDGNSSAHQSSGSSGGSSCGSTSAHINHLFNGGIPETPSLPTTASMSQALPFPPLSGETALLNGTTTDGNIFVTNYRLFVSYMNARDRLPISLPIGMIETIELRDLNYLYIYTKHVRSFIVSFRSGDDCTLWYKRLIDVCTSQSKLEDLFCFKFFNGTKIDKKSSNVFSDTKHIRNCYETLTKEFRRMSYNNVWRISDINKEFKLCSSYPRYLVVPQNISDKDLESVANFRYSRRIPTVVWRHRKNGCVIARSSQPEVGWLGWRNSHDELLLHAIVKSCSSGDILNKKLLILDARSYTAAVANRAKGGGCECPEYYLSCEVQFMSLANIHSIRKSFHSLRYMCESPADQINWLTLLDNTKWLHNISGLLKSALIVVNAIDLEERPVLVHCSDGWDRTPQIVALAELMLDPFYRTIDGFKVLIEREWIQFGHKFADRCGNGAFSEDINERCPVFLQWLDCVHQLVLQFPCSFEFNTNFLIKLIQHTYSSLFGTFICNNMRERIDHQINDQTYSVWSYFNNMRQYYVNYLYVHNDQVLRPSCKAKDIVFWSDVYMPLSSSGYGVIEPNNSLESEPKDSINYDTTDGSNHINGVIKESTIESKQMDSELNASNNETNETESDMDTIASDKHHSLSKTRSCENVASDVDYNQVEHHCCSPLKTRHNSDPNLLRTLNIADQIERGRGKCFEIFKYIHDLQTNGVNTRSDTSDGGSVPQPSSRNSESGVLEDSELCLTSHFSMLSTETLMNGNNSYIESIQNCCPENSLLTMSTSTTELSSSCVQTNDLTVQYDKLYDSIYSHKKKQTQTCSTPILRQNSSENSGSGNSCNGYGNGKHTRTPSSGCPATPNDEQSLEAFPFDGAISQDIFDIDGHVLIRDKLLVRLQQIIGSNKNEIENLRRELYLARLALCQQVKYCNAINDEPSALNNGSNCVDYMSENASMDSWVDVMPSLQQQTRNGFTIPSKCDKSNSYSTFNCEANTSTCSDALDSNQLALNHLQL</sequence>
<dbReference type="PROSITE" id="PS51339">
    <property type="entry name" value="PPASE_MYOTUBULARIN"/>
    <property type="match status" value="1"/>
</dbReference>
<dbReference type="EMBL" id="OC860205">
    <property type="protein sequence ID" value="CAD7628362.1"/>
    <property type="molecule type" value="Genomic_DNA"/>
</dbReference>
<dbReference type="GO" id="GO:0016020">
    <property type="term" value="C:membrane"/>
    <property type="evidence" value="ECO:0007669"/>
    <property type="project" value="TreeGrafter"/>
</dbReference>
<proteinExistence type="inferred from homology"/>
<organism evidence="7">
    <name type="scientific">Medioppia subpectinata</name>
    <dbReference type="NCBI Taxonomy" id="1979941"/>
    <lineage>
        <taxon>Eukaryota</taxon>
        <taxon>Metazoa</taxon>
        <taxon>Ecdysozoa</taxon>
        <taxon>Arthropoda</taxon>
        <taxon>Chelicerata</taxon>
        <taxon>Arachnida</taxon>
        <taxon>Acari</taxon>
        <taxon>Acariformes</taxon>
        <taxon>Sarcoptiformes</taxon>
        <taxon>Oribatida</taxon>
        <taxon>Brachypylina</taxon>
        <taxon>Oppioidea</taxon>
        <taxon>Oppiidae</taxon>
        <taxon>Medioppia</taxon>
    </lineage>
</organism>
<dbReference type="InterPro" id="IPR003595">
    <property type="entry name" value="Tyr_Pase_cat"/>
</dbReference>
<name>A0A7R9KU74_9ACAR</name>
<feature type="region of interest" description="Disordered" evidence="5">
    <location>
        <begin position="682"/>
        <end position="704"/>
    </location>
</feature>
<dbReference type="InterPro" id="IPR010569">
    <property type="entry name" value="Myotubularin-like_Pase_dom"/>
</dbReference>
<feature type="binding site" evidence="4">
    <location>
        <begin position="410"/>
        <end position="411"/>
    </location>
    <ligand>
        <name>substrate</name>
    </ligand>
</feature>
<dbReference type="GO" id="GO:0019903">
    <property type="term" value="F:protein phosphatase binding"/>
    <property type="evidence" value="ECO:0007669"/>
    <property type="project" value="TreeGrafter"/>
</dbReference>
<evidence type="ECO:0000313" key="7">
    <source>
        <dbReference type="EMBL" id="CAD7628362.1"/>
    </source>
</evidence>
<evidence type="ECO:0000313" key="8">
    <source>
        <dbReference type="Proteomes" id="UP000759131"/>
    </source>
</evidence>
<keyword evidence="8" id="KW-1185">Reference proteome</keyword>
<feature type="active site" description="Phosphocysteine intermediate" evidence="3">
    <location>
        <position position="472"/>
    </location>
</feature>
<dbReference type="InterPro" id="IPR016130">
    <property type="entry name" value="Tyr_Pase_AS"/>
</dbReference>
<keyword evidence="2" id="KW-0443">Lipid metabolism</keyword>
<evidence type="ECO:0000259" key="6">
    <source>
        <dbReference type="PROSITE" id="PS51339"/>
    </source>
</evidence>
<feature type="compositionally biased region" description="Low complexity" evidence="5">
    <location>
        <begin position="895"/>
        <end position="908"/>
    </location>
</feature>
<dbReference type="GO" id="GO:0046856">
    <property type="term" value="P:phosphatidylinositol dephosphorylation"/>
    <property type="evidence" value="ECO:0007669"/>
    <property type="project" value="TreeGrafter"/>
</dbReference>
<feature type="region of interest" description="Disordered" evidence="5">
    <location>
        <begin position="780"/>
        <end position="806"/>
    </location>
</feature>
<dbReference type="EMBL" id="CAJPIZ010005630">
    <property type="protein sequence ID" value="CAG2108792.1"/>
    <property type="molecule type" value="Genomic_DNA"/>
</dbReference>
<dbReference type="CDD" id="cd14533">
    <property type="entry name" value="PTP-MTMR3-like"/>
    <property type="match status" value="1"/>
</dbReference>
<dbReference type="GO" id="GO:0004438">
    <property type="term" value="F:phosphatidylinositol-3-phosphate phosphatase activity"/>
    <property type="evidence" value="ECO:0007669"/>
    <property type="project" value="TreeGrafter"/>
</dbReference>
<feature type="compositionally biased region" description="Low complexity" evidence="5">
    <location>
        <begin position="686"/>
        <end position="695"/>
    </location>
</feature>
<evidence type="ECO:0000256" key="2">
    <source>
        <dbReference type="ARBA" id="ARBA00023098"/>
    </source>
</evidence>
<gene>
    <name evidence="7" type="ORF">OSB1V03_LOCUS8784</name>
</gene>
<evidence type="ECO:0000256" key="3">
    <source>
        <dbReference type="PIRSR" id="PIRSR630564-1"/>
    </source>
</evidence>
<evidence type="ECO:0000256" key="1">
    <source>
        <dbReference type="ARBA" id="ARBA00007471"/>
    </source>
</evidence>
<dbReference type="Pfam" id="PF06602">
    <property type="entry name" value="Myotub-related"/>
    <property type="match status" value="1"/>
</dbReference>
<reference evidence="7" key="1">
    <citation type="submission" date="2020-11" db="EMBL/GenBank/DDBJ databases">
        <authorList>
            <person name="Tran Van P."/>
        </authorList>
    </citation>
    <scope>NUCLEOTIDE SEQUENCE</scope>
</reference>
<evidence type="ECO:0000256" key="4">
    <source>
        <dbReference type="PIRSR" id="PIRSR630564-2"/>
    </source>
</evidence>
<dbReference type="GO" id="GO:0010506">
    <property type="term" value="P:regulation of autophagy"/>
    <property type="evidence" value="ECO:0007669"/>
    <property type="project" value="TreeGrafter"/>
</dbReference>
<dbReference type="Proteomes" id="UP000759131">
    <property type="component" value="Unassembled WGS sequence"/>
</dbReference>
<dbReference type="SMART" id="SM00404">
    <property type="entry name" value="PTPc_motif"/>
    <property type="match status" value="1"/>
</dbReference>
<feature type="binding site" evidence="4">
    <location>
        <begin position="385"/>
        <end position="388"/>
    </location>
    <ligand>
        <name>substrate</name>
    </ligand>
</feature>
<feature type="compositionally biased region" description="Polar residues" evidence="5">
    <location>
        <begin position="780"/>
        <end position="803"/>
    </location>
</feature>
<dbReference type="PANTHER" id="PTHR10807:SF75">
    <property type="entry name" value="PHOSPHATIDYLINOSITOL-3-PHOSPHATE PHOSPHATASE"/>
    <property type="match status" value="1"/>
</dbReference>